<keyword evidence="2" id="KW-0132">Cell division</keyword>
<dbReference type="InterPro" id="IPR027461">
    <property type="entry name" value="Carboxypeptidase_A_C_sf"/>
</dbReference>
<dbReference type="Gene3D" id="3.40.50.720">
    <property type="entry name" value="NAD(P)-binding Rossmann-like Domain"/>
    <property type="match status" value="1"/>
</dbReference>
<evidence type="ECO:0000313" key="11">
    <source>
        <dbReference type="Proteomes" id="UP000437748"/>
    </source>
</evidence>
<feature type="domain" description="Rhodanese" evidence="9">
    <location>
        <begin position="426"/>
        <end position="491"/>
    </location>
</feature>
<keyword evidence="7" id="KW-0131">Cell cycle</keyword>
<dbReference type="SUPFAM" id="SSF51984">
    <property type="entry name" value="MurCD N-terminal domain"/>
    <property type="match status" value="1"/>
</dbReference>
<dbReference type="SUPFAM" id="SSF53623">
    <property type="entry name" value="MurD-like peptide ligases, catalytic domain"/>
    <property type="match status" value="1"/>
</dbReference>
<dbReference type="SUPFAM" id="SSF141986">
    <property type="entry name" value="LD-carboxypeptidase A C-terminal domain-like"/>
    <property type="match status" value="1"/>
</dbReference>
<evidence type="ECO:0000256" key="7">
    <source>
        <dbReference type="ARBA" id="ARBA00023306"/>
    </source>
</evidence>
<dbReference type="PANTHER" id="PTHR43445:SF5">
    <property type="entry name" value="UDP-N-ACETYLMURAMATE--L-ALANYL-GAMMA-D-GLUTAMYL-MESO-2,6-DIAMINOHEPTANDIOATE LIGASE"/>
    <property type="match status" value="1"/>
</dbReference>
<dbReference type="Gene3D" id="3.50.30.60">
    <property type="entry name" value="LD-carboxypeptidase A C-terminal domain-like"/>
    <property type="match status" value="1"/>
</dbReference>
<dbReference type="OrthoDB" id="5287829at2"/>
<dbReference type="SUPFAM" id="SSF53244">
    <property type="entry name" value="MurD-like peptide ligases, peptide-binding domain"/>
    <property type="match status" value="1"/>
</dbReference>
<dbReference type="GO" id="GO:0008360">
    <property type="term" value="P:regulation of cell shape"/>
    <property type="evidence" value="ECO:0007669"/>
    <property type="project" value="UniProtKB-KW"/>
</dbReference>
<dbReference type="InterPro" id="IPR040449">
    <property type="entry name" value="Peptidase_S66_N"/>
</dbReference>
<dbReference type="Pfam" id="PF02016">
    <property type="entry name" value="Peptidase_S66"/>
    <property type="match status" value="1"/>
</dbReference>
<keyword evidence="6" id="KW-0573">Peptidoglycan synthesis</keyword>
<dbReference type="GO" id="GO:0016881">
    <property type="term" value="F:acid-amino acid ligase activity"/>
    <property type="evidence" value="ECO:0007669"/>
    <property type="project" value="InterPro"/>
</dbReference>
<evidence type="ECO:0000256" key="5">
    <source>
        <dbReference type="ARBA" id="ARBA00022960"/>
    </source>
</evidence>
<dbReference type="Pfam" id="PF17676">
    <property type="entry name" value="Peptidase_S66C"/>
    <property type="match status" value="1"/>
</dbReference>
<evidence type="ECO:0000313" key="10">
    <source>
        <dbReference type="EMBL" id="KAB8039756.1"/>
    </source>
</evidence>
<dbReference type="EMBL" id="WFLM01000002">
    <property type="protein sequence ID" value="KAB8039756.1"/>
    <property type="molecule type" value="Genomic_DNA"/>
</dbReference>
<evidence type="ECO:0000256" key="8">
    <source>
        <dbReference type="ARBA" id="ARBA00023316"/>
    </source>
</evidence>
<keyword evidence="4" id="KW-0067">ATP-binding</keyword>
<accession>A0A6N6VY77</accession>
<dbReference type="Gene3D" id="3.40.50.10740">
    <property type="entry name" value="Class I glutamine amidotransferase-like"/>
    <property type="match status" value="1"/>
</dbReference>
<keyword evidence="1" id="KW-0436">Ligase</keyword>
<dbReference type="InterPro" id="IPR040921">
    <property type="entry name" value="Peptidase_S66C"/>
</dbReference>
<dbReference type="InterPro" id="IPR001763">
    <property type="entry name" value="Rhodanese-like_dom"/>
</dbReference>
<keyword evidence="11" id="KW-1185">Reference proteome</keyword>
<dbReference type="InterPro" id="IPR029062">
    <property type="entry name" value="Class_I_gatase-like"/>
</dbReference>
<keyword evidence="3" id="KW-0547">Nucleotide-binding</keyword>
<dbReference type="GO" id="GO:0051301">
    <property type="term" value="P:cell division"/>
    <property type="evidence" value="ECO:0007669"/>
    <property type="project" value="UniProtKB-KW"/>
</dbReference>
<dbReference type="GO" id="GO:0071555">
    <property type="term" value="P:cell wall organization"/>
    <property type="evidence" value="ECO:0007669"/>
    <property type="project" value="UniProtKB-KW"/>
</dbReference>
<gene>
    <name evidence="10" type="ORF">GCL60_05695</name>
</gene>
<keyword evidence="8" id="KW-0961">Cell wall biogenesis/degradation</keyword>
<proteinExistence type="predicted"/>
<organism evidence="10 11">
    <name type="scientific">Silvanigrella paludirubra</name>
    <dbReference type="NCBI Taxonomy" id="2499159"/>
    <lineage>
        <taxon>Bacteria</taxon>
        <taxon>Pseudomonadati</taxon>
        <taxon>Bdellovibrionota</taxon>
        <taxon>Oligoflexia</taxon>
        <taxon>Silvanigrellales</taxon>
        <taxon>Silvanigrellaceae</taxon>
        <taxon>Silvanigrella</taxon>
    </lineage>
</organism>
<name>A0A6N6VY77_9BACT</name>
<protein>
    <recommendedName>
        <fullName evidence="9">Rhodanese domain-containing protein</fullName>
    </recommendedName>
</protein>
<comment type="caution">
    <text evidence="10">The sequence shown here is derived from an EMBL/GenBank/DDBJ whole genome shotgun (WGS) entry which is preliminary data.</text>
</comment>
<evidence type="ECO:0000256" key="6">
    <source>
        <dbReference type="ARBA" id="ARBA00022984"/>
    </source>
</evidence>
<evidence type="ECO:0000256" key="4">
    <source>
        <dbReference type="ARBA" id="ARBA00022840"/>
    </source>
</evidence>
<dbReference type="InterPro" id="IPR004101">
    <property type="entry name" value="Mur_ligase_C"/>
</dbReference>
<dbReference type="InterPro" id="IPR000713">
    <property type="entry name" value="Mur_ligase_N"/>
</dbReference>
<dbReference type="PANTHER" id="PTHR43445">
    <property type="entry name" value="UDP-N-ACETYLMURAMATE--L-ALANINE LIGASE-RELATED"/>
    <property type="match status" value="1"/>
</dbReference>
<evidence type="ECO:0000256" key="2">
    <source>
        <dbReference type="ARBA" id="ARBA00022618"/>
    </source>
</evidence>
<evidence type="ECO:0000256" key="3">
    <source>
        <dbReference type="ARBA" id="ARBA00022741"/>
    </source>
</evidence>
<dbReference type="Pfam" id="PF08245">
    <property type="entry name" value="Mur_ligase_M"/>
    <property type="match status" value="1"/>
</dbReference>
<keyword evidence="5" id="KW-0133">Cell shape</keyword>
<dbReference type="InterPro" id="IPR050061">
    <property type="entry name" value="MurCDEF_pg_biosynth"/>
</dbReference>
<dbReference type="AlphaFoldDB" id="A0A6N6VY77"/>
<dbReference type="Pfam" id="PF02875">
    <property type="entry name" value="Mur_ligase_C"/>
    <property type="match status" value="1"/>
</dbReference>
<dbReference type="Pfam" id="PF01225">
    <property type="entry name" value="Mur_ligase"/>
    <property type="match status" value="1"/>
</dbReference>
<dbReference type="PROSITE" id="PS50206">
    <property type="entry name" value="RHODANESE_3"/>
    <property type="match status" value="1"/>
</dbReference>
<dbReference type="SUPFAM" id="SSF52317">
    <property type="entry name" value="Class I glutamine amidotransferase-like"/>
    <property type="match status" value="1"/>
</dbReference>
<dbReference type="RefSeq" id="WP_153419220.1">
    <property type="nucleotide sequence ID" value="NZ_WFLM01000002.1"/>
</dbReference>
<dbReference type="GO" id="GO:0009252">
    <property type="term" value="P:peptidoglycan biosynthetic process"/>
    <property type="evidence" value="ECO:0007669"/>
    <property type="project" value="UniProtKB-KW"/>
</dbReference>
<evidence type="ECO:0000256" key="1">
    <source>
        <dbReference type="ARBA" id="ARBA00022598"/>
    </source>
</evidence>
<dbReference type="Gene3D" id="3.90.190.20">
    <property type="entry name" value="Mur ligase, C-terminal domain"/>
    <property type="match status" value="1"/>
</dbReference>
<evidence type="ECO:0000259" key="9">
    <source>
        <dbReference type="PROSITE" id="PS50206"/>
    </source>
</evidence>
<dbReference type="InterPro" id="IPR036615">
    <property type="entry name" value="Mur_ligase_C_dom_sf"/>
</dbReference>
<dbReference type="GO" id="GO:0005524">
    <property type="term" value="F:ATP binding"/>
    <property type="evidence" value="ECO:0007669"/>
    <property type="project" value="UniProtKB-KW"/>
</dbReference>
<dbReference type="Gene3D" id="3.40.1190.10">
    <property type="entry name" value="Mur-like, catalytic domain"/>
    <property type="match status" value="1"/>
</dbReference>
<sequence length="827" mass="93118">MNYKDKKHIAIIHPSGKNRIDDKRKLERIQNIKNLGFDVTEILPNQVSYDGVTAAPIMERAAQLGYALTMRRFNILIAARGGMGCTEIIPFLENILPPVIPEKTLIGFSDISFIGVYLSLRYPNFRYIHGQNAFSPNFFNGPMIDQKCLIELLNDIENEYTFPVKIYNNINKFSKANMAGVCVPLNLSLAESLASLKYIEFPKNNILFIEECNEHLYRIIRKLDALINSELIKNTKAIVLGNFSDCLDSNEKPLNREFLIQIISKKLNLPVIDFPLFGHDEFRFPLVMKGKIKINFNDNPKITIYNKIDKTNLVATKFSPDLFCKKLDENHTQLKIHMTGIGGTGMAQVSGLFQEAGYTVTGSDTPIYPPMDKVIADLGIKPDVGFKAENIENNNPDAIILANVVSRLSASLKKNDELEEILSRTIPMFSFPSALRKYFLSKSRNIIISGTHGKTTTSSLVTHLLTKLGKKPSFLIGGRPANFEAGFALKSKNLFVLEGDEYDSAFFDKGPKFLHYEPKICLINNIEFDHADIYPNVEAIENEFLKLAKLTKERNGIVIANFDDKRAYQVAKNSGAHVIGFSAFKQSKSSFCWQLVSYKTLKNGIEIQCKQPNGKLLKFKTGMFGNHNALNAVASIAILHASNILDEIKDTEFIDLPIYKENKVFLSKLSKSMESFKGVKRRFELLKEKNNISVFDDFAHHPTAIVTTLEAFRSYMKSVGKKGKLIACFDPRNATMRRRVLQDQLSKSFFHADKVLLGKVPQDMRMEKNEILDGPSVAKACGENASYFDDNEKLLETLKQQVSPGDTIVFMSSGSFDGIPYRFANGL</sequence>
<dbReference type="Proteomes" id="UP000437748">
    <property type="component" value="Unassembled WGS sequence"/>
</dbReference>
<dbReference type="InterPro" id="IPR027478">
    <property type="entry name" value="LdcA_N"/>
</dbReference>
<dbReference type="InterPro" id="IPR013221">
    <property type="entry name" value="Mur_ligase_cen"/>
</dbReference>
<dbReference type="InterPro" id="IPR036565">
    <property type="entry name" value="Mur-like_cat_sf"/>
</dbReference>
<reference evidence="10 11" key="1">
    <citation type="submission" date="2019-10" db="EMBL/GenBank/DDBJ databases">
        <title>New species of Slilvanegrellaceae.</title>
        <authorList>
            <person name="Pitt A."/>
            <person name="Hahn M.W."/>
        </authorList>
    </citation>
    <scope>NUCLEOTIDE SEQUENCE [LARGE SCALE GENOMIC DNA]</scope>
    <source>
        <strain evidence="10 11">SP-Ram-0.45-NSY-1</strain>
    </source>
</reference>